<sequence>MKKGTQTAIIIIFCSFLGCFTILNLFSPQRTFSEAENRVLAQFPEFSWKRFFFDDYTTDLEEWFTDQFIARDLWIGVKAAGERALGKIENQNVYFGREDWLIGQVDVLDRTQSAKNIAKINAFAAQSEIPVSVMLVPTAALMEKENLPQGAYNTDQDVLIDALESQLAGVQIVDVRTALQAQKTQLNVDETLYFKTDHHWTAQGAWAGYEALMTAWNEKPLKPGEDFIYQRAAEGFKGTQYSRSGAFWHPGDPIWTWTYTFPFDVQVVYDQTGDAQTSLFSDQRLNEKDKYMTYLDGNHALVEIETSSASAENLLVIKDSYAHVLVPYLAPHFSQITLADLRYYRMPMSQLAQQMGADRILILYSVDNFCADTNLGLLK</sequence>
<evidence type="ECO:0000256" key="4">
    <source>
        <dbReference type="ARBA" id="ARBA00022729"/>
    </source>
</evidence>
<accession>A0A412FSX3</accession>
<dbReference type="EMBL" id="QRUP01000018">
    <property type="protein sequence ID" value="RGR71241.1"/>
    <property type="molecule type" value="Genomic_DNA"/>
</dbReference>
<dbReference type="PROSITE" id="PS51257">
    <property type="entry name" value="PROKAR_LIPOPROTEIN"/>
    <property type="match status" value="1"/>
</dbReference>
<reference evidence="9 10" key="1">
    <citation type="submission" date="2018-08" db="EMBL/GenBank/DDBJ databases">
        <title>A genome reference for cultivated species of the human gut microbiota.</title>
        <authorList>
            <person name="Zou Y."/>
            <person name="Xue W."/>
            <person name="Luo G."/>
        </authorList>
    </citation>
    <scope>NUCLEOTIDE SEQUENCE [LARGE SCALE GENOMIC DNA]</scope>
    <source>
        <strain evidence="9 10">AF24-29</strain>
    </source>
</reference>
<dbReference type="AlphaFoldDB" id="A0A412FSX3"/>
<keyword evidence="7" id="KW-1133">Transmembrane helix</keyword>
<keyword evidence="4" id="KW-0732">Signal</keyword>
<keyword evidence="6" id="KW-0016">Alginate biosynthesis</keyword>
<dbReference type="GO" id="GO:0016740">
    <property type="term" value="F:transferase activity"/>
    <property type="evidence" value="ECO:0007669"/>
    <property type="project" value="UniProtKB-KW"/>
</dbReference>
<feature type="domain" description="AlgX/AlgJ SGNH hydrolase-like" evidence="8">
    <location>
        <begin position="93"/>
        <end position="223"/>
    </location>
</feature>
<comment type="caution">
    <text evidence="9">The sequence shown here is derived from an EMBL/GenBank/DDBJ whole genome shotgun (WGS) entry which is preliminary data.</text>
</comment>
<evidence type="ECO:0000313" key="10">
    <source>
        <dbReference type="Proteomes" id="UP000284178"/>
    </source>
</evidence>
<protein>
    <recommendedName>
        <fullName evidence="8">AlgX/AlgJ SGNH hydrolase-like domain-containing protein</fullName>
    </recommendedName>
</protein>
<keyword evidence="7" id="KW-0812">Transmembrane</keyword>
<organism evidence="9 10">
    <name type="scientific">Holdemania filiformis</name>
    <dbReference type="NCBI Taxonomy" id="61171"/>
    <lineage>
        <taxon>Bacteria</taxon>
        <taxon>Bacillati</taxon>
        <taxon>Bacillota</taxon>
        <taxon>Erysipelotrichia</taxon>
        <taxon>Erysipelotrichales</taxon>
        <taxon>Erysipelotrichaceae</taxon>
        <taxon>Holdemania</taxon>
    </lineage>
</organism>
<dbReference type="UniPathway" id="UPA00286"/>
<evidence type="ECO:0000256" key="6">
    <source>
        <dbReference type="ARBA" id="ARBA00022841"/>
    </source>
</evidence>
<proteinExistence type="predicted"/>
<dbReference type="GeneID" id="83016385"/>
<keyword evidence="5" id="KW-0574">Periplasm</keyword>
<gene>
    <name evidence="9" type="ORF">DWY25_13370</name>
</gene>
<comment type="pathway">
    <text evidence="2">Glycan biosynthesis; alginate biosynthesis.</text>
</comment>
<keyword evidence="7" id="KW-0472">Membrane</keyword>
<evidence type="ECO:0000256" key="3">
    <source>
        <dbReference type="ARBA" id="ARBA00022679"/>
    </source>
</evidence>
<evidence type="ECO:0000256" key="2">
    <source>
        <dbReference type="ARBA" id="ARBA00005182"/>
    </source>
</evidence>
<keyword evidence="3" id="KW-0808">Transferase</keyword>
<dbReference type="InterPro" id="IPR031811">
    <property type="entry name" value="ALGX/ALGJ_SGNH-like"/>
</dbReference>
<evidence type="ECO:0000313" key="9">
    <source>
        <dbReference type="EMBL" id="RGR71241.1"/>
    </source>
</evidence>
<dbReference type="GO" id="GO:0042121">
    <property type="term" value="P:alginic acid biosynthetic process"/>
    <property type="evidence" value="ECO:0007669"/>
    <property type="project" value="UniProtKB-UniPathway"/>
</dbReference>
<evidence type="ECO:0000256" key="5">
    <source>
        <dbReference type="ARBA" id="ARBA00022764"/>
    </source>
</evidence>
<evidence type="ECO:0000256" key="1">
    <source>
        <dbReference type="ARBA" id="ARBA00004418"/>
    </source>
</evidence>
<keyword evidence="10" id="KW-1185">Reference proteome</keyword>
<evidence type="ECO:0000259" key="8">
    <source>
        <dbReference type="Pfam" id="PF16822"/>
    </source>
</evidence>
<dbReference type="Pfam" id="PF16822">
    <property type="entry name" value="ALGX"/>
    <property type="match status" value="1"/>
</dbReference>
<dbReference type="Proteomes" id="UP000284178">
    <property type="component" value="Unassembled WGS sequence"/>
</dbReference>
<dbReference type="GO" id="GO:0042597">
    <property type="term" value="C:periplasmic space"/>
    <property type="evidence" value="ECO:0007669"/>
    <property type="project" value="UniProtKB-SubCell"/>
</dbReference>
<comment type="subcellular location">
    <subcellularLocation>
        <location evidence="1">Periplasm</location>
    </subcellularLocation>
</comment>
<feature type="transmembrane region" description="Helical" evidence="7">
    <location>
        <begin position="7"/>
        <end position="26"/>
    </location>
</feature>
<evidence type="ECO:0000256" key="7">
    <source>
        <dbReference type="SAM" id="Phobius"/>
    </source>
</evidence>
<name>A0A412FSX3_9FIRM</name>
<dbReference type="RefSeq" id="WP_117895649.1">
    <property type="nucleotide sequence ID" value="NZ_CABJCV010000018.1"/>
</dbReference>